<dbReference type="NCBIfam" id="TIGR00299">
    <property type="entry name" value="nickel pincer cofactor biosynthesis protein LarC"/>
    <property type="match status" value="1"/>
</dbReference>
<sequence length="402" mass="44288">MANTLYIEPFSGVAGDMLLSALCSLADAFEEIQALPSKLHLPDAKVEVQSLNKNGIVCKHINIVDTGAAPTESHSHHHGDEHHHHHHGPHRHLSDIVQLIEAAHIPQRAKDIAKDIFQIIGESESRIHDIPIEKIHFHEVSGVDSILDIVGCALLLDRLDISQCYSDPICLGFGSVHTQHGLLPVPAPATADILRGLPSYKGEEQGERCTPTGAAILKYLQPRFETPPTPARQIAYGPGKKNFKAANVVRVSLLEQAAQEATRTWVIETNLDDFSGEYLGADFQDGLLQAGALDFHLCSVQMKKGRPGLLLSALAPSESRDAVADYILENTSSIGLRYHLTERRVLKRRKIAIETDYGTLLAKESETPSGKKKTKLEYESLKELSQKHKLSIQELKRTIARS</sequence>
<evidence type="ECO:0000256" key="1">
    <source>
        <dbReference type="ARBA" id="ARBA00022596"/>
    </source>
</evidence>
<organism evidence="3 4">
    <name type="scientific">Pelagicoccus enzymogenes</name>
    <dbReference type="NCBI Taxonomy" id="2773457"/>
    <lineage>
        <taxon>Bacteria</taxon>
        <taxon>Pseudomonadati</taxon>
        <taxon>Verrucomicrobiota</taxon>
        <taxon>Opitutia</taxon>
        <taxon>Puniceicoccales</taxon>
        <taxon>Pelagicoccaceae</taxon>
        <taxon>Pelagicoccus</taxon>
    </lineage>
</organism>
<accession>A0A927IJQ5</accession>
<dbReference type="PANTHER" id="PTHR36566:SF1">
    <property type="entry name" value="PYRIDINIUM-3,5-BISTHIOCARBOXYLIC ACID MONONUCLEOTIDE NICKEL INSERTION PROTEIN"/>
    <property type="match status" value="1"/>
</dbReference>
<evidence type="ECO:0000313" key="4">
    <source>
        <dbReference type="Proteomes" id="UP000622317"/>
    </source>
</evidence>
<comment type="caution">
    <text evidence="3">The sequence shown here is derived from an EMBL/GenBank/DDBJ whole genome shotgun (WGS) entry which is preliminary data.</text>
</comment>
<dbReference type="Pfam" id="PF01969">
    <property type="entry name" value="Ni_insertion"/>
    <property type="match status" value="1"/>
</dbReference>
<proteinExistence type="predicted"/>
<dbReference type="InterPro" id="IPR002822">
    <property type="entry name" value="Ni_insertion"/>
</dbReference>
<dbReference type="Gene3D" id="3.30.70.1380">
    <property type="entry name" value="Transcriptional regulatory protein pf0864 domain like"/>
    <property type="match status" value="1"/>
</dbReference>
<protein>
    <submittedName>
        <fullName evidence="3">Nickel pincer cofactor biosynthesis protein LarC</fullName>
    </submittedName>
</protein>
<name>A0A927IJQ5_9BACT</name>
<evidence type="ECO:0000256" key="2">
    <source>
        <dbReference type="SAM" id="MobiDB-lite"/>
    </source>
</evidence>
<dbReference type="PANTHER" id="PTHR36566">
    <property type="entry name" value="NICKEL INSERTION PROTEIN-RELATED"/>
    <property type="match status" value="1"/>
</dbReference>
<keyword evidence="4" id="KW-1185">Reference proteome</keyword>
<evidence type="ECO:0000313" key="3">
    <source>
        <dbReference type="EMBL" id="MBD5782114.1"/>
    </source>
</evidence>
<feature type="region of interest" description="Disordered" evidence="2">
    <location>
        <begin position="69"/>
        <end position="90"/>
    </location>
</feature>
<dbReference type="Proteomes" id="UP000622317">
    <property type="component" value="Unassembled WGS sequence"/>
</dbReference>
<gene>
    <name evidence="3" type="primary">larC</name>
    <name evidence="3" type="ORF">IEN85_21630</name>
</gene>
<reference evidence="3" key="1">
    <citation type="submission" date="2020-09" db="EMBL/GenBank/DDBJ databases">
        <title>Pelagicoccus enzymogenes sp. nov. with an EPS production, isolated from marine sediment.</title>
        <authorList>
            <person name="Feng X."/>
        </authorList>
    </citation>
    <scope>NUCLEOTIDE SEQUENCE</scope>
    <source>
        <strain evidence="3">NFK12</strain>
    </source>
</reference>
<dbReference type="EMBL" id="JACYFG010000051">
    <property type="protein sequence ID" value="MBD5782114.1"/>
    <property type="molecule type" value="Genomic_DNA"/>
</dbReference>
<dbReference type="RefSeq" id="WP_191619181.1">
    <property type="nucleotide sequence ID" value="NZ_JACYFG010000051.1"/>
</dbReference>
<keyword evidence="1" id="KW-0533">Nickel</keyword>
<dbReference type="AlphaFoldDB" id="A0A927IJQ5"/>